<sequence>MEIVQGQIRSLQSCLITRKTRLLPELCNQMCNITSSFLEENFKIMLLTLLKH</sequence>
<dbReference type="EMBL" id="JH001843">
    <property type="protein sequence ID" value="EGW03407.1"/>
    <property type="molecule type" value="Genomic_DNA"/>
</dbReference>
<evidence type="ECO:0000313" key="2">
    <source>
        <dbReference type="Proteomes" id="UP000001075"/>
    </source>
</evidence>
<dbReference type="Proteomes" id="UP000001075">
    <property type="component" value="Unassembled WGS sequence"/>
</dbReference>
<organism evidence="1 2">
    <name type="scientific">Cricetulus griseus</name>
    <name type="common">Chinese hamster</name>
    <name type="synonym">Cricetulus barabensis griseus</name>
    <dbReference type="NCBI Taxonomy" id="10029"/>
    <lineage>
        <taxon>Eukaryota</taxon>
        <taxon>Metazoa</taxon>
        <taxon>Chordata</taxon>
        <taxon>Craniata</taxon>
        <taxon>Vertebrata</taxon>
        <taxon>Euteleostomi</taxon>
        <taxon>Mammalia</taxon>
        <taxon>Eutheria</taxon>
        <taxon>Euarchontoglires</taxon>
        <taxon>Glires</taxon>
        <taxon>Rodentia</taxon>
        <taxon>Myomorpha</taxon>
        <taxon>Muroidea</taxon>
        <taxon>Cricetidae</taxon>
        <taxon>Cricetinae</taxon>
        <taxon>Cricetulus</taxon>
    </lineage>
</organism>
<accession>G3IBP9</accession>
<dbReference type="InParanoid" id="G3IBP9"/>
<evidence type="ECO:0000313" key="1">
    <source>
        <dbReference type="EMBL" id="EGW03407.1"/>
    </source>
</evidence>
<dbReference type="AlphaFoldDB" id="G3IBP9"/>
<protein>
    <submittedName>
        <fullName evidence="1">Uncharacterized protein</fullName>
    </submittedName>
</protein>
<reference evidence="2" key="1">
    <citation type="journal article" date="2011" name="Nat. Biotechnol.">
        <title>The genomic sequence of the Chinese hamster ovary (CHO)-K1 cell line.</title>
        <authorList>
            <person name="Xu X."/>
            <person name="Nagarajan H."/>
            <person name="Lewis N.E."/>
            <person name="Pan S."/>
            <person name="Cai Z."/>
            <person name="Liu X."/>
            <person name="Chen W."/>
            <person name="Xie M."/>
            <person name="Wang W."/>
            <person name="Hammond S."/>
            <person name="Andersen M.R."/>
            <person name="Neff N."/>
            <person name="Passarelli B."/>
            <person name="Koh W."/>
            <person name="Fan H.C."/>
            <person name="Wang J."/>
            <person name="Gui Y."/>
            <person name="Lee K.H."/>
            <person name="Betenbaugh M.J."/>
            <person name="Quake S.R."/>
            <person name="Famili I."/>
            <person name="Palsson B.O."/>
            <person name="Wang J."/>
        </authorList>
    </citation>
    <scope>NUCLEOTIDE SEQUENCE [LARGE SCALE GENOMIC DNA]</scope>
    <source>
        <strain evidence="2">CHO K1 cell line</strain>
    </source>
</reference>
<proteinExistence type="predicted"/>
<name>G3IBP9_CRIGR</name>
<gene>
    <name evidence="1" type="ORF">I79_021080</name>
</gene>